<organism evidence="2 3">
    <name type="scientific">Nakamurella panacisegetis</name>
    <dbReference type="NCBI Taxonomy" id="1090615"/>
    <lineage>
        <taxon>Bacteria</taxon>
        <taxon>Bacillati</taxon>
        <taxon>Actinomycetota</taxon>
        <taxon>Actinomycetes</taxon>
        <taxon>Nakamurellales</taxon>
        <taxon>Nakamurellaceae</taxon>
        <taxon>Nakamurella</taxon>
    </lineage>
</organism>
<evidence type="ECO:0000256" key="1">
    <source>
        <dbReference type="SAM" id="MobiDB-lite"/>
    </source>
</evidence>
<proteinExistence type="predicted"/>
<accession>A0A1H0KVE0</accession>
<dbReference type="EMBL" id="LT629710">
    <property type="protein sequence ID" value="SDO59756.1"/>
    <property type="molecule type" value="Genomic_DNA"/>
</dbReference>
<evidence type="ECO:0000313" key="3">
    <source>
        <dbReference type="Proteomes" id="UP000198741"/>
    </source>
</evidence>
<keyword evidence="3" id="KW-1185">Reference proteome</keyword>
<reference evidence="2 3" key="1">
    <citation type="submission" date="2016-10" db="EMBL/GenBank/DDBJ databases">
        <authorList>
            <person name="de Groot N.N."/>
        </authorList>
    </citation>
    <scope>NUCLEOTIDE SEQUENCE [LARGE SCALE GENOMIC DNA]</scope>
    <source>
        <strain evidence="3">P4-7,KCTC 19426,CECT 7604</strain>
    </source>
</reference>
<gene>
    <name evidence="2" type="ORF">SAMN04515671_1438</name>
</gene>
<dbReference type="Proteomes" id="UP000198741">
    <property type="component" value="Chromosome I"/>
</dbReference>
<evidence type="ECO:0000313" key="2">
    <source>
        <dbReference type="EMBL" id="SDO59756.1"/>
    </source>
</evidence>
<name>A0A1H0KVE0_9ACTN</name>
<sequence>MWSARRKRHFSEEIQSDPDVKGRLTKMGQEIYDKGEYLRTDAATGNNFYQDEFGRNIGTLPGGSTATRGGMWINNADEIKTIFPNGRGGEEPAP</sequence>
<protein>
    <submittedName>
        <fullName evidence="2">Uncharacterized protein</fullName>
    </submittedName>
</protein>
<dbReference type="AlphaFoldDB" id="A0A1H0KVE0"/>
<feature type="region of interest" description="Disordered" evidence="1">
    <location>
        <begin position="1"/>
        <end position="21"/>
    </location>
</feature>